<feature type="transmembrane region" description="Helical" evidence="6">
    <location>
        <begin position="198"/>
        <end position="219"/>
    </location>
</feature>
<proteinExistence type="predicted"/>
<evidence type="ECO:0000256" key="7">
    <source>
        <dbReference type="SAM" id="SignalP"/>
    </source>
</evidence>
<evidence type="ECO:0000313" key="9">
    <source>
        <dbReference type="Proteomes" id="UP001153069"/>
    </source>
</evidence>
<evidence type="ECO:0000256" key="1">
    <source>
        <dbReference type="ARBA" id="ARBA00004141"/>
    </source>
</evidence>
<comment type="subcellular location">
    <subcellularLocation>
        <location evidence="1">Membrane</location>
        <topology evidence="1">Multi-pass membrane protein</topology>
    </subcellularLocation>
</comment>
<sequence length="354" mass="39010">MTNNKPNETTNKPTRIVRLMPLATLLLLGATQKVVQARQTIQPLAYRSKPALPLPLPLPLPVLGLRGGASSSTPAFGRRPVTPQKNNPFSSSSSSTQNDYSSQASTTQDPEEAKELLNSFLTRDSRNTFIARVYGILAGQLFVTGIFVALFGTIPALRQWTFAGNGAIVPVISLIISTVSWAIMVTNPNARRKAPMKWWFLGLFTLGEAISVGFVSSFYAYRSVISAMAATMAATMSVSVYTVMQKNPKYDLTQWGAGLSSVAMIFLLYGIIGMLQMFNVIPANFLPYNDAIYSFLGATLFSFYLAHHTRLIVAGKHAKYQMSEKDYVLGAMTLYNDIINMFIYILRIIGEDRD</sequence>
<feature type="transmembrane region" description="Helical" evidence="6">
    <location>
        <begin position="290"/>
        <end position="306"/>
    </location>
</feature>
<accession>A0A9N8HPG0</accession>
<gene>
    <name evidence="8" type="ORF">SEMRO_1177_G249330.1</name>
</gene>
<keyword evidence="3 6" id="KW-1133">Transmembrane helix</keyword>
<dbReference type="PANTHER" id="PTHR23291">
    <property type="entry name" value="BAX INHIBITOR-RELATED"/>
    <property type="match status" value="1"/>
</dbReference>
<feature type="region of interest" description="Disordered" evidence="5">
    <location>
        <begin position="69"/>
        <end position="110"/>
    </location>
</feature>
<dbReference type="Pfam" id="PF01027">
    <property type="entry name" value="Bax1-I"/>
    <property type="match status" value="1"/>
</dbReference>
<dbReference type="AlphaFoldDB" id="A0A9N8HPG0"/>
<feature type="transmembrane region" description="Helical" evidence="6">
    <location>
        <begin position="225"/>
        <end position="243"/>
    </location>
</feature>
<feature type="signal peptide" evidence="7">
    <location>
        <begin position="1"/>
        <end position="37"/>
    </location>
</feature>
<evidence type="ECO:0000313" key="8">
    <source>
        <dbReference type="EMBL" id="CAB9521231.1"/>
    </source>
</evidence>
<feature type="transmembrane region" description="Helical" evidence="6">
    <location>
        <begin position="327"/>
        <end position="349"/>
    </location>
</feature>
<dbReference type="Proteomes" id="UP001153069">
    <property type="component" value="Unassembled WGS sequence"/>
</dbReference>
<evidence type="ECO:0000256" key="4">
    <source>
        <dbReference type="ARBA" id="ARBA00023136"/>
    </source>
</evidence>
<dbReference type="GO" id="GO:0016020">
    <property type="term" value="C:membrane"/>
    <property type="evidence" value="ECO:0007669"/>
    <property type="project" value="UniProtKB-SubCell"/>
</dbReference>
<organism evidence="8 9">
    <name type="scientific">Seminavis robusta</name>
    <dbReference type="NCBI Taxonomy" id="568900"/>
    <lineage>
        <taxon>Eukaryota</taxon>
        <taxon>Sar</taxon>
        <taxon>Stramenopiles</taxon>
        <taxon>Ochrophyta</taxon>
        <taxon>Bacillariophyta</taxon>
        <taxon>Bacillariophyceae</taxon>
        <taxon>Bacillariophycidae</taxon>
        <taxon>Naviculales</taxon>
        <taxon>Naviculaceae</taxon>
        <taxon>Seminavis</taxon>
    </lineage>
</organism>
<keyword evidence="9" id="KW-1185">Reference proteome</keyword>
<keyword evidence="7" id="KW-0732">Signal</keyword>
<evidence type="ECO:0000256" key="6">
    <source>
        <dbReference type="SAM" id="Phobius"/>
    </source>
</evidence>
<comment type="caution">
    <text evidence="8">The sequence shown here is derived from an EMBL/GenBank/DDBJ whole genome shotgun (WGS) entry which is preliminary data.</text>
</comment>
<feature type="transmembrane region" description="Helical" evidence="6">
    <location>
        <begin position="166"/>
        <end position="186"/>
    </location>
</feature>
<keyword evidence="2 6" id="KW-0812">Transmembrane</keyword>
<evidence type="ECO:0000256" key="5">
    <source>
        <dbReference type="SAM" id="MobiDB-lite"/>
    </source>
</evidence>
<dbReference type="OrthoDB" id="7933078at2759"/>
<evidence type="ECO:0000256" key="2">
    <source>
        <dbReference type="ARBA" id="ARBA00022692"/>
    </source>
</evidence>
<feature type="chain" id="PRO_5040373576" evidence="7">
    <location>
        <begin position="38"/>
        <end position="354"/>
    </location>
</feature>
<dbReference type="InterPro" id="IPR006214">
    <property type="entry name" value="Bax_inhibitor_1-related"/>
</dbReference>
<name>A0A9N8HPG0_9STRA</name>
<dbReference type="EMBL" id="CAICTM010001175">
    <property type="protein sequence ID" value="CAB9521231.1"/>
    <property type="molecule type" value="Genomic_DNA"/>
</dbReference>
<protein>
    <submittedName>
        <fullName evidence="8">Protein LIFEGUARD</fullName>
    </submittedName>
</protein>
<feature type="compositionally biased region" description="Low complexity" evidence="5">
    <location>
        <begin position="84"/>
        <end position="105"/>
    </location>
</feature>
<dbReference type="PANTHER" id="PTHR23291:SF47">
    <property type="entry name" value="TRANSMEMBRANE BAX INHIBITOR MOTIF CONTAINING 7"/>
    <property type="match status" value="1"/>
</dbReference>
<feature type="transmembrane region" description="Helical" evidence="6">
    <location>
        <begin position="133"/>
        <end position="154"/>
    </location>
</feature>
<evidence type="ECO:0000256" key="3">
    <source>
        <dbReference type="ARBA" id="ARBA00022989"/>
    </source>
</evidence>
<keyword evidence="4 6" id="KW-0472">Membrane</keyword>
<reference evidence="8" key="1">
    <citation type="submission" date="2020-06" db="EMBL/GenBank/DDBJ databases">
        <authorList>
            <consortium name="Plant Systems Biology data submission"/>
        </authorList>
    </citation>
    <scope>NUCLEOTIDE SEQUENCE</scope>
    <source>
        <strain evidence="8">D6</strain>
    </source>
</reference>
<feature type="transmembrane region" description="Helical" evidence="6">
    <location>
        <begin position="255"/>
        <end position="278"/>
    </location>
</feature>